<evidence type="ECO:0000256" key="1">
    <source>
        <dbReference type="SAM" id="Phobius"/>
    </source>
</evidence>
<organism evidence="2 3">
    <name type="scientific">Caerostris darwini</name>
    <dbReference type="NCBI Taxonomy" id="1538125"/>
    <lineage>
        <taxon>Eukaryota</taxon>
        <taxon>Metazoa</taxon>
        <taxon>Ecdysozoa</taxon>
        <taxon>Arthropoda</taxon>
        <taxon>Chelicerata</taxon>
        <taxon>Arachnida</taxon>
        <taxon>Araneae</taxon>
        <taxon>Araneomorphae</taxon>
        <taxon>Entelegynae</taxon>
        <taxon>Araneoidea</taxon>
        <taxon>Araneidae</taxon>
        <taxon>Caerostris</taxon>
    </lineage>
</organism>
<dbReference type="EMBL" id="BPLQ01007310">
    <property type="protein sequence ID" value="GIY29363.1"/>
    <property type="molecule type" value="Genomic_DNA"/>
</dbReference>
<keyword evidence="1" id="KW-1133">Transmembrane helix</keyword>
<dbReference type="AlphaFoldDB" id="A0AAV4S4D3"/>
<reference evidence="2 3" key="1">
    <citation type="submission" date="2021-06" db="EMBL/GenBank/DDBJ databases">
        <title>Caerostris darwini draft genome.</title>
        <authorList>
            <person name="Kono N."/>
            <person name="Arakawa K."/>
        </authorList>
    </citation>
    <scope>NUCLEOTIDE SEQUENCE [LARGE SCALE GENOMIC DNA]</scope>
</reference>
<keyword evidence="1" id="KW-0812">Transmembrane</keyword>
<name>A0AAV4S4D3_9ARAC</name>
<dbReference type="Proteomes" id="UP001054837">
    <property type="component" value="Unassembled WGS sequence"/>
</dbReference>
<gene>
    <name evidence="2" type="ORF">CDAR_392781</name>
</gene>
<feature type="transmembrane region" description="Helical" evidence="1">
    <location>
        <begin position="76"/>
        <end position="95"/>
    </location>
</feature>
<evidence type="ECO:0000313" key="2">
    <source>
        <dbReference type="EMBL" id="GIY29363.1"/>
    </source>
</evidence>
<evidence type="ECO:0000313" key="3">
    <source>
        <dbReference type="Proteomes" id="UP001054837"/>
    </source>
</evidence>
<sequence>MKNKKGYSFIPDRARLRNEESYRQMATTRCYFKDIDSLRSEYISFSVKNVISISKCSPWISPQSLKDDFLVRPRDLCLGGSLFLILLMQPCTPLARIGWILLMLFEVMFVTFCTIFFVVFVWWRLFS</sequence>
<proteinExistence type="predicted"/>
<keyword evidence="1" id="KW-0472">Membrane</keyword>
<feature type="transmembrane region" description="Helical" evidence="1">
    <location>
        <begin position="101"/>
        <end position="123"/>
    </location>
</feature>
<comment type="caution">
    <text evidence="2">The sequence shown here is derived from an EMBL/GenBank/DDBJ whole genome shotgun (WGS) entry which is preliminary data.</text>
</comment>
<protein>
    <submittedName>
        <fullName evidence="2">Uncharacterized protein</fullName>
    </submittedName>
</protein>
<accession>A0AAV4S4D3</accession>
<keyword evidence="3" id="KW-1185">Reference proteome</keyword>